<dbReference type="Pfam" id="PF00528">
    <property type="entry name" value="BPD_transp_1"/>
    <property type="match status" value="1"/>
</dbReference>
<evidence type="ECO:0000256" key="5">
    <source>
        <dbReference type="ARBA" id="ARBA00022989"/>
    </source>
</evidence>
<feature type="transmembrane region" description="Helical" evidence="7">
    <location>
        <begin position="181"/>
        <end position="206"/>
    </location>
</feature>
<dbReference type="AlphaFoldDB" id="F4A121"/>
<dbReference type="RefSeq" id="WP_013780354.1">
    <property type="nucleotide sequence ID" value="NC_015520.1"/>
</dbReference>
<feature type="transmembrane region" description="Helical" evidence="7">
    <location>
        <begin position="12"/>
        <end position="37"/>
    </location>
</feature>
<reference evidence="10" key="1">
    <citation type="submission" date="2010-11" db="EMBL/GenBank/DDBJ databases">
        <title>The complete genome of Mahella australiensis DSM 15567.</title>
        <authorList>
            <consortium name="US DOE Joint Genome Institute (JGI-PGF)"/>
            <person name="Lucas S."/>
            <person name="Copeland A."/>
            <person name="Lapidus A."/>
            <person name="Bruce D."/>
            <person name="Goodwin L."/>
            <person name="Pitluck S."/>
            <person name="Kyrpides N."/>
            <person name="Mavromatis K."/>
            <person name="Pagani I."/>
            <person name="Ivanova N."/>
            <person name="Teshima H."/>
            <person name="Brettin T."/>
            <person name="Detter J.C."/>
            <person name="Han C."/>
            <person name="Tapia R."/>
            <person name="Land M."/>
            <person name="Hauser L."/>
            <person name="Markowitz V."/>
            <person name="Cheng J.-F."/>
            <person name="Hugenholtz P."/>
            <person name="Woyke T."/>
            <person name="Wu D."/>
            <person name="Spring S."/>
            <person name="Pukall R."/>
            <person name="Steenblock K."/>
            <person name="Schneider S."/>
            <person name="Klenk H.-P."/>
            <person name="Eisen J.A."/>
        </authorList>
    </citation>
    <scope>NUCLEOTIDE SEQUENCE [LARGE SCALE GENOMIC DNA]</scope>
    <source>
        <strain evidence="10">DSM 15567 / CIP 107919 / 50-1 BON</strain>
    </source>
</reference>
<dbReference type="KEGG" id="mas:Mahau_0723"/>
<dbReference type="EMBL" id="CP002360">
    <property type="protein sequence ID" value="AEE95924.1"/>
    <property type="molecule type" value="Genomic_DNA"/>
</dbReference>
<keyword evidence="5 7" id="KW-1133">Transmembrane helix</keyword>
<keyword evidence="2 7" id="KW-0813">Transport</keyword>
<comment type="subcellular location">
    <subcellularLocation>
        <location evidence="1 7">Cell membrane</location>
        <topology evidence="1 7">Multi-pass membrane protein</topology>
    </subcellularLocation>
</comment>
<name>F4A121_MAHA5</name>
<keyword evidence="10" id="KW-1185">Reference proteome</keyword>
<keyword evidence="4 7" id="KW-0812">Transmembrane</keyword>
<comment type="similarity">
    <text evidence="7">Belongs to the binding-protein-dependent transport system permease family.</text>
</comment>
<evidence type="ECO:0000256" key="6">
    <source>
        <dbReference type="ARBA" id="ARBA00023136"/>
    </source>
</evidence>
<protein>
    <submittedName>
        <fullName evidence="9">Binding-protein-dependent transport systems inner membrane component</fullName>
    </submittedName>
</protein>
<keyword evidence="3" id="KW-1003">Cell membrane</keyword>
<gene>
    <name evidence="9" type="ordered locus">Mahau_0723</name>
</gene>
<dbReference type="InterPro" id="IPR035906">
    <property type="entry name" value="MetI-like_sf"/>
</dbReference>
<accession>F4A121</accession>
<dbReference type="SUPFAM" id="SSF161098">
    <property type="entry name" value="MetI-like"/>
    <property type="match status" value="1"/>
</dbReference>
<dbReference type="HOGENOM" id="CLU_016047_1_0_9"/>
<keyword evidence="6 7" id="KW-0472">Membrane</keyword>
<feature type="transmembrane region" description="Helical" evidence="7">
    <location>
        <begin position="77"/>
        <end position="96"/>
    </location>
</feature>
<dbReference type="PANTHER" id="PTHR43744:SF9">
    <property type="entry name" value="POLYGALACTURONAN_RHAMNOGALACTURONAN TRANSPORT SYSTEM PERMEASE PROTEIN YTCP"/>
    <property type="match status" value="1"/>
</dbReference>
<evidence type="ECO:0000313" key="9">
    <source>
        <dbReference type="EMBL" id="AEE95924.1"/>
    </source>
</evidence>
<proteinExistence type="inferred from homology"/>
<dbReference type="PROSITE" id="PS50928">
    <property type="entry name" value="ABC_TM1"/>
    <property type="match status" value="1"/>
</dbReference>
<evidence type="ECO:0000256" key="4">
    <source>
        <dbReference type="ARBA" id="ARBA00022692"/>
    </source>
</evidence>
<feature type="domain" description="ABC transmembrane type-1" evidence="8">
    <location>
        <begin position="73"/>
        <end position="276"/>
    </location>
</feature>
<evidence type="ECO:0000259" key="8">
    <source>
        <dbReference type="PROSITE" id="PS50928"/>
    </source>
</evidence>
<evidence type="ECO:0000313" key="10">
    <source>
        <dbReference type="Proteomes" id="UP000008457"/>
    </source>
</evidence>
<dbReference type="STRING" id="697281.Mahau_0723"/>
<reference evidence="9 10" key="2">
    <citation type="journal article" date="2011" name="Stand. Genomic Sci.">
        <title>Complete genome sequence of Mahella australiensis type strain (50-1 BON).</title>
        <authorList>
            <person name="Sikorski J."/>
            <person name="Teshima H."/>
            <person name="Nolan M."/>
            <person name="Lucas S."/>
            <person name="Hammon N."/>
            <person name="Deshpande S."/>
            <person name="Cheng J.F."/>
            <person name="Pitluck S."/>
            <person name="Liolios K."/>
            <person name="Pagani I."/>
            <person name="Ivanova N."/>
            <person name="Huntemann M."/>
            <person name="Mavromatis K."/>
            <person name="Ovchinikova G."/>
            <person name="Pati A."/>
            <person name="Tapia R."/>
            <person name="Han C."/>
            <person name="Goodwin L."/>
            <person name="Chen A."/>
            <person name="Palaniappan K."/>
            <person name="Land M."/>
            <person name="Hauser L."/>
            <person name="Ngatchou-Djao O.D."/>
            <person name="Rohde M."/>
            <person name="Pukall R."/>
            <person name="Spring S."/>
            <person name="Abt B."/>
            <person name="Goker M."/>
            <person name="Detter J.C."/>
            <person name="Woyke T."/>
            <person name="Bristow J."/>
            <person name="Markowitz V."/>
            <person name="Hugenholtz P."/>
            <person name="Eisen J.A."/>
            <person name="Kyrpides N.C."/>
            <person name="Klenk H.P."/>
            <person name="Lapidus A."/>
        </authorList>
    </citation>
    <scope>NUCLEOTIDE SEQUENCE [LARGE SCALE GENOMIC DNA]</scope>
    <source>
        <strain evidence="10">DSM 15567 / CIP 107919 / 50-1 BON</strain>
    </source>
</reference>
<evidence type="ECO:0000256" key="2">
    <source>
        <dbReference type="ARBA" id="ARBA00022448"/>
    </source>
</evidence>
<dbReference type="OrthoDB" id="157184at2"/>
<evidence type="ECO:0000256" key="1">
    <source>
        <dbReference type="ARBA" id="ARBA00004651"/>
    </source>
</evidence>
<feature type="transmembrane region" description="Helical" evidence="7">
    <location>
        <begin position="259"/>
        <end position="276"/>
    </location>
</feature>
<feature type="transmembrane region" description="Helical" evidence="7">
    <location>
        <begin position="140"/>
        <end position="160"/>
    </location>
</feature>
<dbReference type="InterPro" id="IPR000515">
    <property type="entry name" value="MetI-like"/>
</dbReference>
<evidence type="ECO:0000256" key="3">
    <source>
        <dbReference type="ARBA" id="ARBA00022475"/>
    </source>
</evidence>
<organism evidence="9 10">
    <name type="scientific">Mahella australiensis (strain DSM 15567 / CIP 107919 / 50-1 BON)</name>
    <dbReference type="NCBI Taxonomy" id="697281"/>
    <lineage>
        <taxon>Bacteria</taxon>
        <taxon>Bacillati</taxon>
        <taxon>Bacillota</taxon>
        <taxon>Clostridia</taxon>
        <taxon>Thermoanaerobacterales</taxon>
        <taxon>Thermoanaerobacterales Family IV. Incertae Sedis</taxon>
        <taxon>Mahella</taxon>
    </lineage>
</organism>
<dbReference type="Proteomes" id="UP000008457">
    <property type="component" value="Chromosome"/>
</dbReference>
<dbReference type="eggNOG" id="COG0395">
    <property type="taxonomic scope" value="Bacteria"/>
</dbReference>
<feature type="transmembrane region" description="Helical" evidence="7">
    <location>
        <begin position="108"/>
        <end position="128"/>
    </location>
</feature>
<evidence type="ECO:0000256" key="7">
    <source>
        <dbReference type="RuleBase" id="RU363032"/>
    </source>
</evidence>
<dbReference type="Gene3D" id="1.10.3720.10">
    <property type="entry name" value="MetI-like"/>
    <property type="match status" value="1"/>
</dbReference>
<dbReference type="PANTHER" id="PTHR43744">
    <property type="entry name" value="ABC TRANSPORTER PERMEASE PROTEIN MG189-RELATED-RELATED"/>
    <property type="match status" value="1"/>
</dbReference>
<sequence length="291" mass="32589">MSKKNREIAFDIVNYTLLTLIAAIMLYPFLNVIAVAFSDYSAYLENPLMIWPRRINLAAFEHVFKDPLILSSYKNTIIITIAGTLISLLLTIMTAYPLSRKDLKGKPILMNIIIFTMLFSGGLIPNYYLIRSLHMIDTLWALILPGALGAYNIILMKNFFESIPDSLEEAAKIDGASDVYILFKIIVPLSTPIIATIALFVAVGYWNSFFSAIVYIRDPGKWTLQLVLREIIMAANTQLLQTGGNYAEMTNIPPQTLKYATLIVAVVPILCVYPFLQKYFVKGIMLGAVKG</sequence>
<dbReference type="CDD" id="cd06261">
    <property type="entry name" value="TM_PBP2"/>
    <property type="match status" value="1"/>
</dbReference>
<dbReference type="GO" id="GO:0005886">
    <property type="term" value="C:plasma membrane"/>
    <property type="evidence" value="ECO:0007669"/>
    <property type="project" value="UniProtKB-SubCell"/>
</dbReference>
<dbReference type="GO" id="GO:0055085">
    <property type="term" value="P:transmembrane transport"/>
    <property type="evidence" value="ECO:0007669"/>
    <property type="project" value="InterPro"/>
</dbReference>